<evidence type="ECO:0000313" key="3">
    <source>
        <dbReference type="EMBL" id="KZP04894.1"/>
    </source>
</evidence>
<proteinExistence type="predicted"/>
<keyword evidence="2" id="KW-0472">Membrane</keyword>
<dbReference type="EMBL" id="KV417880">
    <property type="protein sequence ID" value="KZP04894.1"/>
    <property type="molecule type" value="Genomic_DNA"/>
</dbReference>
<protein>
    <submittedName>
        <fullName evidence="3">Uncharacterized protein</fullName>
    </submittedName>
</protein>
<keyword evidence="2" id="KW-0812">Transmembrane</keyword>
<feature type="region of interest" description="Disordered" evidence="1">
    <location>
        <begin position="269"/>
        <end position="299"/>
    </location>
</feature>
<evidence type="ECO:0000256" key="1">
    <source>
        <dbReference type="SAM" id="MobiDB-lite"/>
    </source>
</evidence>
<name>A0A167VDJ3_9AGAM</name>
<keyword evidence="2" id="KW-1133">Transmembrane helix</keyword>
<feature type="transmembrane region" description="Helical" evidence="2">
    <location>
        <begin position="7"/>
        <end position="25"/>
    </location>
</feature>
<gene>
    <name evidence="3" type="ORF">FIBSPDRAFT_903932</name>
</gene>
<organism evidence="3 4">
    <name type="scientific">Athelia psychrophila</name>
    <dbReference type="NCBI Taxonomy" id="1759441"/>
    <lineage>
        <taxon>Eukaryota</taxon>
        <taxon>Fungi</taxon>
        <taxon>Dikarya</taxon>
        <taxon>Basidiomycota</taxon>
        <taxon>Agaricomycotina</taxon>
        <taxon>Agaricomycetes</taxon>
        <taxon>Agaricomycetidae</taxon>
        <taxon>Atheliales</taxon>
        <taxon>Atheliaceae</taxon>
        <taxon>Athelia</taxon>
    </lineage>
</organism>
<evidence type="ECO:0000256" key="2">
    <source>
        <dbReference type="SAM" id="Phobius"/>
    </source>
</evidence>
<evidence type="ECO:0000313" key="4">
    <source>
        <dbReference type="Proteomes" id="UP000076532"/>
    </source>
</evidence>
<feature type="transmembrane region" description="Helical" evidence="2">
    <location>
        <begin position="31"/>
        <end position="55"/>
    </location>
</feature>
<dbReference type="AlphaFoldDB" id="A0A167VDJ3"/>
<dbReference type="Proteomes" id="UP000076532">
    <property type="component" value="Unassembled WGS sequence"/>
</dbReference>
<feature type="compositionally biased region" description="Basic and acidic residues" evidence="1">
    <location>
        <begin position="269"/>
        <end position="280"/>
    </location>
</feature>
<sequence>MSDVLEVSDLVVVLPVRGIVVLWVLELGFHVVVVVVVTVALLLLRVLLLVLLVVVEVPFLYIEPSPANVQCNSEVGVIELNNDGVGSHQLVGCDGEQLSPHGDVIFGVGRKKTSFDVVEARRGGGCSSAAEGNMVRSLRDVHGRVRRGDRDGADEDVVLVEHPARDLQDITREDCMRSGIATTISLHPYIQSRICDLCLVRHEPCIFKLHRLRIHSLSLSLPLNTEKLVEFASVGGRVYGQRDPKLMLAHRQVCTGEVGRDEGVVRHQDVQADEASDKDLSPPLDAEDDAGAEADGKLDYLPSRARRRMGNGNWFNQYENGGWKYG</sequence>
<keyword evidence="4" id="KW-1185">Reference proteome</keyword>
<reference evidence="3 4" key="1">
    <citation type="journal article" date="2016" name="Mol. Biol. Evol.">
        <title>Comparative Genomics of Early-Diverging Mushroom-Forming Fungi Provides Insights into the Origins of Lignocellulose Decay Capabilities.</title>
        <authorList>
            <person name="Nagy L.G."/>
            <person name="Riley R."/>
            <person name="Tritt A."/>
            <person name="Adam C."/>
            <person name="Daum C."/>
            <person name="Floudas D."/>
            <person name="Sun H."/>
            <person name="Yadav J.S."/>
            <person name="Pangilinan J."/>
            <person name="Larsson K.H."/>
            <person name="Matsuura K."/>
            <person name="Barry K."/>
            <person name="Labutti K."/>
            <person name="Kuo R."/>
            <person name="Ohm R.A."/>
            <person name="Bhattacharya S.S."/>
            <person name="Shirouzu T."/>
            <person name="Yoshinaga Y."/>
            <person name="Martin F.M."/>
            <person name="Grigoriev I.V."/>
            <person name="Hibbett D.S."/>
        </authorList>
    </citation>
    <scope>NUCLEOTIDE SEQUENCE [LARGE SCALE GENOMIC DNA]</scope>
    <source>
        <strain evidence="3 4">CBS 109695</strain>
    </source>
</reference>
<accession>A0A167VDJ3</accession>